<feature type="region of interest" description="Disordered" evidence="1">
    <location>
        <begin position="80"/>
        <end position="100"/>
    </location>
</feature>
<evidence type="ECO:0000256" key="1">
    <source>
        <dbReference type="SAM" id="MobiDB-lite"/>
    </source>
</evidence>
<feature type="compositionally biased region" description="Polar residues" evidence="1">
    <location>
        <begin position="85"/>
        <end position="100"/>
    </location>
</feature>
<name>A0A4Z2JI62_9TELE</name>
<dbReference type="AlphaFoldDB" id="A0A4Z2JI62"/>
<feature type="region of interest" description="Disordered" evidence="1">
    <location>
        <begin position="1"/>
        <end position="35"/>
    </location>
</feature>
<feature type="region of interest" description="Disordered" evidence="1">
    <location>
        <begin position="239"/>
        <end position="261"/>
    </location>
</feature>
<sequence length="261" mass="28652">MLYSRSLDGNTHSLAGEVDKRTRGAPPTALLPRPTAGITQRSSFSCTLSLHLYPPQPAPPSCVTPAGRTMVGALTVLPENEEQDQTQQPNKLPSPSENQTFTRSCRKWHFPPGHGEVWPRLQTQLAVSLLAVAASQSPAPLPLLGSWEQWELWAAITGQNRAEVLSSTFRASRRLNMTAAGPAARGYQRHQRQQRLMLLVDVAGPGVGPAQRRVSQCRKWRVSPGDKLFLQNKEIIRKMTAGPANRKPRGPGLRELPPSIS</sequence>
<keyword evidence="3" id="KW-1185">Reference proteome</keyword>
<gene>
    <name evidence="2" type="ORF">EYF80_000830</name>
</gene>
<protein>
    <submittedName>
        <fullName evidence="2">Uncharacterized protein</fullName>
    </submittedName>
</protein>
<dbReference type="EMBL" id="SRLO01000003">
    <property type="protein sequence ID" value="TNN88952.1"/>
    <property type="molecule type" value="Genomic_DNA"/>
</dbReference>
<dbReference type="Proteomes" id="UP000314294">
    <property type="component" value="Unassembled WGS sequence"/>
</dbReference>
<comment type="caution">
    <text evidence="2">The sequence shown here is derived from an EMBL/GenBank/DDBJ whole genome shotgun (WGS) entry which is preliminary data.</text>
</comment>
<proteinExistence type="predicted"/>
<accession>A0A4Z2JI62</accession>
<evidence type="ECO:0000313" key="3">
    <source>
        <dbReference type="Proteomes" id="UP000314294"/>
    </source>
</evidence>
<evidence type="ECO:0000313" key="2">
    <source>
        <dbReference type="EMBL" id="TNN88952.1"/>
    </source>
</evidence>
<organism evidence="2 3">
    <name type="scientific">Liparis tanakae</name>
    <name type="common">Tanaka's snailfish</name>
    <dbReference type="NCBI Taxonomy" id="230148"/>
    <lineage>
        <taxon>Eukaryota</taxon>
        <taxon>Metazoa</taxon>
        <taxon>Chordata</taxon>
        <taxon>Craniata</taxon>
        <taxon>Vertebrata</taxon>
        <taxon>Euteleostomi</taxon>
        <taxon>Actinopterygii</taxon>
        <taxon>Neopterygii</taxon>
        <taxon>Teleostei</taxon>
        <taxon>Neoteleostei</taxon>
        <taxon>Acanthomorphata</taxon>
        <taxon>Eupercaria</taxon>
        <taxon>Perciformes</taxon>
        <taxon>Cottioidei</taxon>
        <taxon>Cottales</taxon>
        <taxon>Liparidae</taxon>
        <taxon>Liparis</taxon>
    </lineage>
</organism>
<feature type="compositionally biased region" description="Low complexity" evidence="1">
    <location>
        <begin position="24"/>
        <end position="35"/>
    </location>
</feature>
<reference evidence="2 3" key="1">
    <citation type="submission" date="2019-03" db="EMBL/GenBank/DDBJ databases">
        <title>First draft genome of Liparis tanakae, snailfish: a comprehensive survey of snailfish specific genes.</title>
        <authorList>
            <person name="Kim W."/>
            <person name="Song I."/>
            <person name="Jeong J.-H."/>
            <person name="Kim D."/>
            <person name="Kim S."/>
            <person name="Ryu S."/>
            <person name="Song J.Y."/>
            <person name="Lee S.K."/>
        </authorList>
    </citation>
    <scope>NUCLEOTIDE SEQUENCE [LARGE SCALE GENOMIC DNA]</scope>
    <source>
        <tissue evidence="2">Muscle</tissue>
    </source>
</reference>